<dbReference type="InterPro" id="IPR004881">
    <property type="entry name" value="Ribosome_biogen_GTPase_RsgA"/>
</dbReference>
<sequence>MRRDDLLAPDGREPRPGEGADAPCPGSGSGAEDAREAPVARDAGAAGAPLAGEVVKLDRGFPLVRLADGRELRCEHATALVKGEKVRAVIGDRVEVSAPDEHDMGIIEAILPRERAFVRKDPTERAVPQVLAANFDRVIVAQPLAEVNRRRLERELVLAYETGAAVTVVLTKADLAADDDQVRAVSDQVRAIAGPDVQTIVVSSADPSSAEAVRALVPAGSMAVLIGRSGVGKSSLVNLLLGEEVQETAAVREGDGKGRHTTVSREVIELPGGGRIVDMPGVRGLGLWDADAGIGAAFADVEALAEGCRFRDCRHGDEPGCAVRAAVEAGELAPERLASYQALRQETADIRERREQARWAQGEKASHVRISKARKAYQKSGHAKRGRRAGR</sequence>
<evidence type="ECO:0000259" key="4">
    <source>
        <dbReference type="PROSITE" id="PS50936"/>
    </source>
</evidence>
<protein>
    <recommendedName>
        <fullName evidence="2">Small ribosomal subunit biogenesis GTPase RsgA</fullName>
        <ecNumber evidence="2">3.6.1.-</ecNumber>
    </recommendedName>
</protein>
<dbReference type="Gene3D" id="2.40.50.140">
    <property type="entry name" value="Nucleic acid-binding proteins"/>
    <property type="match status" value="1"/>
</dbReference>
<keyword evidence="2" id="KW-0479">Metal-binding</keyword>
<evidence type="ECO:0000313" key="6">
    <source>
        <dbReference type="Proteomes" id="UP001430755"/>
    </source>
</evidence>
<comment type="caution">
    <text evidence="5">The sequence shown here is derived from an EMBL/GenBank/DDBJ whole genome shotgun (WGS) entry which is preliminary data.</text>
</comment>
<name>A0ABS9WDL4_9ACTN</name>
<dbReference type="Pfam" id="PF03193">
    <property type="entry name" value="RsgA_GTPase"/>
    <property type="match status" value="1"/>
</dbReference>
<feature type="binding site" evidence="2">
    <location>
        <begin position="171"/>
        <end position="174"/>
    </location>
    <ligand>
        <name>GTP</name>
        <dbReference type="ChEBI" id="CHEBI:37565"/>
    </ligand>
</feature>
<dbReference type="PANTHER" id="PTHR32120:SF10">
    <property type="entry name" value="SMALL RIBOSOMAL SUBUNIT BIOGENESIS GTPASE RSGA"/>
    <property type="match status" value="1"/>
</dbReference>
<comment type="subunit">
    <text evidence="2">Monomer. Associates with 30S ribosomal subunit, binds 16S rRNA.</text>
</comment>
<feature type="region of interest" description="Disordered" evidence="3">
    <location>
        <begin position="357"/>
        <end position="391"/>
    </location>
</feature>
<comment type="cofactor">
    <cofactor evidence="2">
        <name>Zn(2+)</name>
        <dbReference type="ChEBI" id="CHEBI:29105"/>
    </cofactor>
    <text evidence="2">Binds 1 zinc ion per subunit.</text>
</comment>
<comment type="similarity">
    <text evidence="2">Belongs to the TRAFAC class YlqF/YawG GTPase family. RsgA subfamily.</text>
</comment>
<feature type="binding site" evidence="2">
    <location>
        <position position="315"/>
    </location>
    <ligand>
        <name>Zn(2+)</name>
        <dbReference type="ChEBI" id="CHEBI:29105"/>
    </ligand>
</feature>
<keyword evidence="2" id="KW-0547">Nucleotide-binding</keyword>
<dbReference type="NCBIfam" id="TIGR00157">
    <property type="entry name" value="ribosome small subunit-dependent GTPase A"/>
    <property type="match status" value="1"/>
</dbReference>
<dbReference type="EC" id="3.6.1.-" evidence="2"/>
<dbReference type="Gene3D" id="3.40.50.300">
    <property type="entry name" value="P-loop containing nucleotide triphosphate hydrolases"/>
    <property type="match status" value="1"/>
</dbReference>
<feature type="binding site" evidence="2">
    <location>
        <position position="313"/>
    </location>
    <ligand>
        <name>Zn(2+)</name>
        <dbReference type="ChEBI" id="CHEBI:29105"/>
    </ligand>
</feature>
<organism evidence="5 6">
    <name type="scientific">Adlercreutzia faecimuris</name>
    <dbReference type="NCBI Taxonomy" id="2897341"/>
    <lineage>
        <taxon>Bacteria</taxon>
        <taxon>Bacillati</taxon>
        <taxon>Actinomycetota</taxon>
        <taxon>Coriobacteriia</taxon>
        <taxon>Eggerthellales</taxon>
        <taxon>Eggerthellaceae</taxon>
        <taxon>Adlercreutzia</taxon>
    </lineage>
</organism>
<keyword evidence="2" id="KW-0694">RNA-binding</keyword>
<dbReference type="SUPFAM" id="SSF52540">
    <property type="entry name" value="P-loop containing nucleoside triphosphate hydrolases"/>
    <property type="match status" value="1"/>
</dbReference>
<evidence type="ECO:0000256" key="1">
    <source>
        <dbReference type="ARBA" id="ARBA00022517"/>
    </source>
</evidence>
<dbReference type="Proteomes" id="UP001430755">
    <property type="component" value="Unassembled WGS sequence"/>
</dbReference>
<dbReference type="InterPro" id="IPR027417">
    <property type="entry name" value="P-loop_NTPase"/>
</dbReference>
<dbReference type="PANTHER" id="PTHR32120">
    <property type="entry name" value="SMALL RIBOSOMAL SUBUNIT BIOGENESIS GTPASE RSGA"/>
    <property type="match status" value="1"/>
</dbReference>
<evidence type="ECO:0000313" key="5">
    <source>
        <dbReference type="EMBL" id="MCI2240959.1"/>
    </source>
</evidence>
<feature type="binding site" evidence="2">
    <location>
        <position position="321"/>
    </location>
    <ligand>
        <name>Zn(2+)</name>
        <dbReference type="ChEBI" id="CHEBI:29105"/>
    </ligand>
</feature>
<dbReference type="HAMAP" id="MF_01820">
    <property type="entry name" value="GTPase_RsgA"/>
    <property type="match status" value="1"/>
</dbReference>
<evidence type="ECO:0000256" key="2">
    <source>
        <dbReference type="HAMAP-Rule" id="MF_01820"/>
    </source>
</evidence>
<keyword evidence="2" id="KW-0699">rRNA-binding</keyword>
<gene>
    <name evidence="2 5" type="primary">rsgA</name>
    <name evidence="5" type="ORF">LPT13_01135</name>
</gene>
<feature type="region of interest" description="Disordered" evidence="3">
    <location>
        <begin position="1"/>
        <end position="43"/>
    </location>
</feature>
<comment type="subcellular location">
    <subcellularLocation>
        <location evidence="2">Cytoplasm</location>
    </subcellularLocation>
</comment>
<feature type="binding site" evidence="2">
    <location>
        <position position="308"/>
    </location>
    <ligand>
        <name>Zn(2+)</name>
        <dbReference type="ChEBI" id="CHEBI:29105"/>
    </ligand>
</feature>
<evidence type="ECO:0000256" key="3">
    <source>
        <dbReference type="SAM" id="MobiDB-lite"/>
    </source>
</evidence>
<keyword evidence="2" id="KW-0342">GTP-binding</keyword>
<keyword evidence="6" id="KW-1185">Reference proteome</keyword>
<feature type="compositionally biased region" description="Basic residues" evidence="3">
    <location>
        <begin position="367"/>
        <end position="391"/>
    </location>
</feature>
<dbReference type="InterPro" id="IPR012340">
    <property type="entry name" value="NA-bd_OB-fold"/>
</dbReference>
<keyword evidence="2" id="KW-0378">Hydrolase</keyword>
<reference evidence="5" key="1">
    <citation type="submission" date="2021-11" db="EMBL/GenBank/DDBJ databases">
        <title>A Novel Adlercreutzia Species, isolated from a Allomyrina dichotoma larva feces.</title>
        <authorList>
            <person name="Suh M.K."/>
        </authorList>
    </citation>
    <scope>NUCLEOTIDE SEQUENCE</scope>
    <source>
        <strain evidence="5">JBNU-10</strain>
    </source>
</reference>
<dbReference type="InterPro" id="IPR010914">
    <property type="entry name" value="RsgA_GTPase_dom"/>
</dbReference>
<comment type="function">
    <text evidence="2">One of several proteins that assist in the late maturation steps of the functional core of the 30S ribosomal subunit. Helps release RbfA from mature subunits. May play a role in the assembly of ribosomal proteins into the subunit. Circularly permuted GTPase that catalyzes slow GTP hydrolysis, GTPase activity is stimulated by the 30S ribosomal subunit.</text>
</comment>
<keyword evidence="2" id="KW-0862">Zinc</keyword>
<proteinExistence type="inferred from homology"/>
<dbReference type="CDD" id="cd01854">
    <property type="entry name" value="YjeQ_EngC"/>
    <property type="match status" value="1"/>
</dbReference>
<dbReference type="Gene3D" id="1.10.40.50">
    <property type="entry name" value="Probable gtpase engc, domain 3"/>
    <property type="match status" value="1"/>
</dbReference>
<feature type="binding site" evidence="2">
    <location>
        <begin position="227"/>
        <end position="235"/>
    </location>
    <ligand>
        <name>GTP</name>
        <dbReference type="ChEBI" id="CHEBI:37565"/>
    </ligand>
</feature>
<dbReference type="PROSITE" id="PS50936">
    <property type="entry name" value="ENGC_GTPASE"/>
    <property type="match status" value="1"/>
</dbReference>
<keyword evidence="1 2" id="KW-0690">Ribosome biogenesis</keyword>
<feature type="compositionally biased region" description="Basic and acidic residues" evidence="3">
    <location>
        <begin position="1"/>
        <end position="18"/>
    </location>
</feature>
<accession>A0ABS9WDL4</accession>
<keyword evidence="2" id="KW-0963">Cytoplasm</keyword>
<dbReference type="EMBL" id="JAJMLW010000001">
    <property type="protein sequence ID" value="MCI2240959.1"/>
    <property type="molecule type" value="Genomic_DNA"/>
</dbReference>
<feature type="domain" description="EngC GTPase" evidence="4">
    <location>
        <begin position="133"/>
        <end position="283"/>
    </location>
</feature>